<evidence type="ECO:0000313" key="3">
    <source>
        <dbReference type="EMBL" id="MBK1630684.1"/>
    </source>
</evidence>
<keyword evidence="4" id="KW-1185">Reference proteome</keyword>
<accession>A0ABS1CGR9</accession>
<name>A0ABS1CGR9_9GAMM</name>
<organism evidence="3 4">
    <name type="scientific">Thiohalocapsa halophila</name>
    <dbReference type="NCBI Taxonomy" id="69359"/>
    <lineage>
        <taxon>Bacteria</taxon>
        <taxon>Pseudomonadati</taxon>
        <taxon>Pseudomonadota</taxon>
        <taxon>Gammaproteobacteria</taxon>
        <taxon>Chromatiales</taxon>
        <taxon>Chromatiaceae</taxon>
        <taxon>Thiohalocapsa</taxon>
    </lineage>
</organism>
<dbReference type="Pfam" id="PF08241">
    <property type="entry name" value="Methyltransf_11"/>
    <property type="match status" value="1"/>
</dbReference>
<dbReference type="InterPro" id="IPR013216">
    <property type="entry name" value="Methyltransf_11"/>
</dbReference>
<dbReference type="InterPro" id="IPR050447">
    <property type="entry name" value="Erg6_SMT_methyltransf"/>
</dbReference>
<keyword evidence="1" id="KW-0808">Transferase</keyword>
<dbReference type="InterPro" id="IPR029063">
    <property type="entry name" value="SAM-dependent_MTases_sf"/>
</dbReference>
<evidence type="ECO:0000256" key="1">
    <source>
        <dbReference type="ARBA" id="ARBA00022679"/>
    </source>
</evidence>
<feature type="domain" description="Methyltransferase type 11" evidence="2">
    <location>
        <begin position="80"/>
        <end position="178"/>
    </location>
</feature>
<keyword evidence="3" id="KW-0489">Methyltransferase</keyword>
<dbReference type="PANTHER" id="PTHR44068:SF11">
    <property type="entry name" value="GERANYL DIPHOSPHATE 2-C-METHYLTRANSFERASE"/>
    <property type="match status" value="1"/>
</dbReference>
<reference evidence="3 4" key="1">
    <citation type="journal article" date="2020" name="Microorganisms">
        <title>Osmotic Adaptation and Compatible Solute Biosynthesis of Phototrophic Bacteria as Revealed from Genome Analyses.</title>
        <authorList>
            <person name="Imhoff J.F."/>
            <person name="Rahn T."/>
            <person name="Kunzel S."/>
            <person name="Keller A."/>
            <person name="Neulinger S.C."/>
        </authorList>
    </citation>
    <scope>NUCLEOTIDE SEQUENCE [LARGE SCALE GENOMIC DNA]</scope>
    <source>
        <strain evidence="3 4">DSM 6210</strain>
    </source>
</reference>
<dbReference type="GO" id="GO:0008168">
    <property type="term" value="F:methyltransferase activity"/>
    <property type="evidence" value="ECO:0007669"/>
    <property type="project" value="UniProtKB-KW"/>
</dbReference>
<dbReference type="Gene3D" id="3.40.50.150">
    <property type="entry name" value="Vaccinia Virus protein VP39"/>
    <property type="match status" value="1"/>
</dbReference>
<dbReference type="SUPFAM" id="SSF53335">
    <property type="entry name" value="S-adenosyl-L-methionine-dependent methyltransferases"/>
    <property type="match status" value="1"/>
</dbReference>
<gene>
    <name evidence="3" type="ORF">CKO31_07985</name>
</gene>
<evidence type="ECO:0000313" key="4">
    <source>
        <dbReference type="Proteomes" id="UP000748752"/>
    </source>
</evidence>
<dbReference type="RefSeq" id="WP_200235804.1">
    <property type="nucleotide sequence ID" value="NZ_NRRV01000015.1"/>
</dbReference>
<dbReference type="EMBL" id="NRRV01000015">
    <property type="protein sequence ID" value="MBK1630684.1"/>
    <property type="molecule type" value="Genomic_DNA"/>
</dbReference>
<dbReference type="CDD" id="cd02440">
    <property type="entry name" value="AdoMet_MTases"/>
    <property type="match status" value="1"/>
</dbReference>
<dbReference type="GO" id="GO:0032259">
    <property type="term" value="P:methylation"/>
    <property type="evidence" value="ECO:0007669"/>
    <property type="project" value="UniProtKB-KW"/>
</dbReference>
<comment type="caution">
    <text evidence="3">The sequence shown here is derived from an EMBL/GenBank/DDBJ whole genome shotgun (WGS) entry which is preliminary data.</text>
</comment>
<sequence length="288" mass="32182">MSAQTSQAQADYSDVVQTARDYYNSEDADNFYYHVWGGEDIHIGLYQGPEDAIKDASERTVAFMAERIQDKASAPGARVVDLGAGYGGAARWLAKQYGCHVLALNLSEAENERDRQMNREQGVDNLIEVVDGSFEQVPAENSSFDAAWSQDAILHSGHRDKVMDEVDRVLKPGGEFVFTDPMQADDCPEGVLQPVLDRIHLSSLGSFAFYREQARRLGWEEVEIVDMTEQLVNHYGRVAAVLRAERESLTGKVSDAYIDRMLQGLQHWVDAGSNGYLSWGVMHFRKPA</sequence>
<dbReference type="PANTHER" id="PTHR44068">
    <property type="entry name" value="ZGC:194242"/>
    <property type="match status" value="1"/>
</dbReference>
<proteinExistence type="predicted"/>
<protein>
    <submittedName>
        <fullName evidence="3">SAM-dependent methyltransferase</fullName>
    </submittedName>
</protein>
<evidence type="ECO:0000259" key="2">
    <source>
        <dbReference type="Pfam" id="PF08241"/>
    </source>
</evidence>
<dbReference type="Proteomes" id="UP000748752">
    <property type="component" value="Unassembled WGS sequence"/>
</dbReference>